<organism evidence="3 4">
    <name type="scientific">Phytophthora pseudosyringae</name>
    <dbReference type="NCBI Taxonomy" id="221518"/>
    <lineage>
        <taxon>Eukaryota</taxon>
        <taxon>Sar</taxon>
        <taxon>Stramenopiles</taxon>
        <taxon>Oomycota</taxon>
        <taxon>Peronosporomycetes</taxon>
        <taxon>Peronosporales</taxon>
        <taxon>Peronosporaceae</taxon>
        <taxon>Phytophthora</taxon>
    </lineage>
</organism>
<feature type="chain" id="PRO_5035753523" description="RxLR effector protein" evidence="2">
    <location>
        <begin position="26"/>
        <end position="99"/>
    </location>
</feature>
<evidence type="ECO:0000256" key="2">
    <source>
        <dbReference type="SAM" id="SignalP"/>
    </source>
</evidence>
<evidence type="ECO:0000313" key="4">
    <source>
        <dbReference type="Proteomes" id="UP000694044"/>
    </source>
</evidence>
<dbReference type="EMBL" id="JAGDFM010000337">
    <property type="protein sequence ID" value="KAG7379649.1"/>
    <property type="molecule type" value="Genomic_DNA"/>
</dbReference>
<name>A0A8T1VHK7_9STRA</name>
<evidence type="ECO:0000256" key="1">
    <source>
        <dbReference type="SAM" id="MobiDB-lite"/>
    </source>
</evidence>
<feature type="compositionally biased region" description="Basic and acidic residues" evidence="1">
    <location>
        <begin position="42"/>
        <end position="59"/>
    </location>
</feature>
<sequence>MTKKLPGLWNLVVMMLLALWGLANGPDLVASKVVANTQQSLRDAKTQQDADRRATEVRRQQILADSAAKFDERQRTYGNSDVNYSRNRRFRNTANLHQQ</sequence>
<protein>
    <recommendedName>
        <fullName evidence="5">RxLR effector protein</fullName>
    </recommendedName>
</protein>
<gene>
    <name evidence="3" type="ORF">PHYPSEUDO_008332</name>
</gene>
<proteinExistence type="predicted"/>
<evidence type="ECO:0008006" key="5">
    <source>
        <dbReference type="Google" id="ProtNLM"/>
    </source>
</evidence>
<keyword evidence="4" id="KW-1185">Reference proteome</keyword>
<dbReference type="OrthoDB" id="124731at2759"/>
<feature type="signal peptide" evidence="2">
    <location>
        <begin position="1"/>
        <end position="25"/>
    </location>
</feature>
<accession>A0A8T1VHK7</accession>
<comment type="caution">
    <text evidence="3">The sequence shown here is derived from an EMBL/GenBank/DDBJ whole genome shotgun (WGS) entry which is preliminary data.</text>
</comment>
<feature type="region of interest" description="Disordered" evidence="1">
    <location>
        <begin position="40"/>
        <end position="59"/>
    </location>
</feature>
<dbReference type="Proteomes" id="UP000694044">
    <property type="component" value="Unassembled WGS sequence"/>
</dbReference>
<dbReference type="AlphaFoldDB" id="A0A8T1VHK7"/>
<keyword evidence="2" id="KW-0732">Signal</keyword>
<evidence type="ECO:0000313" key="3">
    <source>
        <dbReference type="EMBL" id="KAG7379649.1"/>
    </source>
</evidence>
<feature type="compositionally biased region" description="Polar residues" evidence="1">
    <location>
        <begin position="76"/>
        <end position="85"/>
    </location>
</feature>
<feature type="region of interest" description="Disordered" evidence="1">
    <location>
        <begin position="75"/>
        <end position="99"/>
    </location>
</feature>
<reference evidence="3" key="1">
    <citation type="submission" date="2021-02" db="EMBL/GenBank/DDBJ databases">
        <authorList>
            <person name="Palmer J.M."/>
        </authorList>
    </citation>
    <scope>NUCLEOTIDE SEQUENCE</scope>
    <source>
        <strain evidence="3">SCRP734</strain>
    </source>
</reference>